<dbReference type="UniPathway" id="UPA00242"/>
<keyword evidence="11 12" id="KW-0119">Carbohydrate metabolism</keyword>
<feature type="binding site" evidence="15">
    <location>
        <begin position="81"/>
        <end position="82"/>
    </location>
    <ligand>
        <name>beta-D-galactose</name>
        <dbReference type="ChEBI" id="CHEBI:27667"/>
    </ligand>
</feature>
<dbReference type="EC" id="5.1.3.3" evidence="6 12"/>
<dbReference type="GO" id="GO:0033499">
    <property type="term" value="P:galactose catabolic process via UDP-galactose, Leloir pathway"/>
    <property type="evidence" value="ECO:0007669"/>
    <property type="project" value="TreeGrafter"/>
</dbReference>
<keyword evidence="8" id="KW-0963">Cytoplasm</keyword>
<evidence type="ECO:0000256" key="12">
    <source>
        <dbReference type="PIRNR" id="PIRNR005096"/>
    </source>
</evidence>
<dbReference type="InterPro" id="IPR018052">
    <property type="entry name" value="Ald1_epimerase_CS"/>
</dbReference>
<evidence type="ECO:0000256" key="4">
    <source>
        <dbReference type="ARBA" id="ARBA00006206"/>
    </source>
</evidence>
<evidence type="ECO:0000256" key="13">
    <source>
        <dbReference type="PIRSR" id="PIRSR005096-1"/>
    </source>
</evidence>
<dbReference type="InterPro" id="IPR015443">
    <property type="entry name" value="Aldose_1-epimerase"/>
</dbReference>
<evidence type="ECO:0000256" key="9">
    <source>
        <dbReference type="ARBA" id="ARBA00022553"/>
    </source>
</evidence>
<dbReference type="GO" id="GO:0005737">
    <property type="term" value="C:cytoplasm"/>
    <property type="evidence" value="ECO:0007669"/>
    <property type="project" value="UniProtKB-SubCell"/>
</dbReference>
<evidence type="ECO:0000256" key="8">
    <source>
        <dbReference type="ARBA" id="ARBA00022490"/>
    </source>
</evidence>
<dbReference type="Gene3D" id="2.70.98.10">
    <property type="match status" value="1"/>
</dbReference>
<dbReference type="PANTHER" id="PTHR10091:SF0">
    <property type="entry name" value="GALACTOSE MUTAROTASE"/>
    <property type="match status" value="1"/>
</dbReference>
<comment type="similarity">
    <text evidence="4 12">Belongs to the aldose epimerase family.</text>
</comment>
<evidence type="ECO:0000256" key="5">
    <source>
        <dbReference type="ARBA" id="ARBA00011245"/>
    </source>
</evidence>
<evidence type="ECO:0000256" key="10">
    <source>
        <dbReference type="ARBA" id="ARBA00023235"/>
    </source>
</evidence>
<dbReference type="InterPro" id="IPR014718">
    <property type="entry name" value="GH-type_carb-bd"/>
</dbReference>
<dbReference type="GO" id="GO:0006006">
    <property type="term" value="P:glucose metabolic process"/>
    <property type="evidence" value="ECO:0007669"/>
    <property type="project" value="TreeGrafter"/>
</dbReference>
<comment type="caution">
    <text evidence="16">The sequence shown here is derived from an EMBL/GenBank/DDBJ whole genome shotgun (WGS) entry which is preliminary data.</text>
</comment>
<evidence type="ECO:0000313" key="17">
    <source>
        <dbReference type="Proteomes" id="UP000236151"/>
    </source>
</evidence>
<evidence type="ECO:0000256" key="11">
    <source>
        <dbReference type="ARBA" id="ARBA00023277"/>
    </source>
</evidence>
<dbReference type="GO" id="GO:0004034">
    <property type="term" value="F:aldose 1-epimerase activity"/>
    <property type="evidence" value="ECO:0007669"/>
    <property type="project" value="UniProtKB-EC"/>
</dbReference>
<reference evidence="16 17" key="1">
    <citation type="submission" date="2017-06" db="EMBL/GenBank/DDBJ databases">
        <title>Investigating the central metabolism of Clostridium thermosuccinogenes.</title>
        <authorList>
            <person name="Koendjbiharie J.G."/>
            <person name="van Kranenburg R."/>
        </authorList>
    </citation>
    <scope>NUCLEOTIDE SEQUENCE [LARGE SCALE GENOMIC DNA]</scope>
    <source>
        <strain evidence="16 17">DSM 5806</strain>
    </source>
</reference>
<gene>
    <name evidence="16" type="ORF">CDQ84_09305</name>
</gene>
<keyword evidence="10 12" id="KW-0413">Isomerase</keyword>
<dbReference type="PANTHER" id="PTHR10091">
    <property type="entry name" value="ALDOSE-1-EPIMERASE"/>
    <property type="match status" value="1"/>
</dbReference>
<dbReference type="PIRSF" id="PIRSF005096">
    <property type="entry name" value="GALM"/>
    <property type="match status" value="1"/>
</dbReference>
<dbReference type="InterPro" id="IPR008183">
    <property type="entry name" value="Aldose_1/G6P_1-epimerase"/>
</dbReference>
<comment type="subcellular location">
    <subcellularLocation>
        <location evidence="2">Cytoplasm</location>
    </subcellularLocation>
</comment>
<dbReference type="CDD" id="cd09019">
    <property type="entry name" value="galactose_mutarotase_like"/>
    <property type="match status" value="1"/>
</dbReference>
<dbReference type="KEGG" id="cthd:CDO33_18130"/>
<dbReference type="GO" id="GO:0030246">
    <property type="term" value="F:carbohydrate binding"/>
    <property type="evidence" value="ECO:0007669"/>
    <property type="project" value="InterPro"/>
</dbReference>
<evidence type="ECO:0000256" key="2">
    <source>
        <dbReference type="ARBA" id="ARBA00004496"/>
    </source>
</evidence>
<dbReference type="OrthoDB" id="9779408at2"/>
<organism evidence="16 17">
    <name type="scientific">Clostridium thermosuccinogenes</name>
    <dbReference type="NCBI Taxonomy" id="84032"/>
    <lineage>
        <taxon>Bacteria</taxon>
        <taxon>Bacillati</taxon>
        <taxon>Bacillota</taxon>
        <taxon>Clostridia</taxon>
        <taxon>Eubacteriales</taxon>
        <taxon>Clostridiaceae</taxon>
        <taxon>Clostridium</taxon>
    </lineage>
</organism>
<dbReference type="InterPro" id="IPR011013">
    <property type="entry name" value="Gal_mutarotase_sf_dom"/>
</dbReference>
<dbReference type="SUPFAM" id="SSF74650">
    <property type="entry name" value="Galactose mutarotase-like"/>
    <property type="match status" value="1"/>
</dbReference>
<keyword evidence="17" id="KW-1185">Reference proteome</keyword>
<comment type="pathway">
    <text evidence="3 12">Carbohydrate metabolism; hexose metabolism.</text>
</comment>
<keyword evidence="9" id="KW-0597">Phosphoprotein</keyword>
<accession>A0A2K2FJT8</accession>
<proteinExistence type="inferred from homology"/>
<sequence length="353" mass="38998">MSITARFYANTPDGKEVTLFTLENSKGMKAEIINYGGTIVSLYVPDKDGKLADVTLGYDNLKGYLEDDGTYFGALIGRHANRIEKAEFELNGVVYKLAKNDGENNLHGGIKGFDKQVWDAEIIDWEGKEGLQLTYFSKDGEENFPGNLKVKVVYVLSEDNGLEIHYYAVSDKDTVVNLTNHAYFNLSGHAAGSISGHELMINADQFTPINNEGIPTGEIRDVKGTPMDFTKLSPIGPGFDSDDEQIINGKGYDHNWVLKVSGKEPEKAAELYDPASGRVMEVFTTKPGIQFYSGNFLKGSGVGKGGAVYNKRSALCLETQYFPNAMKHKHFPSPILKAGQEYKHTTIYKFSAR</sequence>
<dbReference type="EMBL" id="NIOJ01000021">
    <property type="protein sequence ID" value="PNT99043.1"/>
    <property type="molecule type" value="Genomic_DNA"/>
</dbReference>
<feature type="active site" description="Proton acceptor" evidence="13">
    <location>
        <position position="318"/>
    </location>
</feature>
<dbReference type="InterPro" id="IPR047215">
    <property type="entry name" value="Galactose_mutarotase-like"/>
</dbReference>
<evidence type="ECO:0000256" key="1">
    <source>
        <dbReference type="ARBA" id="ARBA00001614"/>
    </source>
</evidence>
<dbReference type="FunFam" id="2.70.98.10:FF:000003">
    <property type="entry name" value="Aldose 1-epimerase"/>
    <property type="match status" value="1"/>
</dbReference>
<evidence type="ECO:0000256" key="14">
    <source>
        <dbReference type="PIRSR" id="PIRSR005096-2"/>
    </source>
</evidence>
<evidence type="ECO:0000256" key="3">
    <source>
        <dbReference type="ARBA" id="ARBA00005028"/>
    </source>
</evidence>
<feature type="binding site" evidence="15">
    <location>
        <begin position="181"/>
        <end position="183"/>
    </location>
    <ligand>
        <name>beta-D-galactose</name>
        <dbReference type="ChEBI" id="CHEBI:27667"/>
    </ligand>
</feature>
<feature type="binding site" evidence="14">
    <location>
        <position position="253"/>
    </location>
    <ligand>
        <name>beta-D-galactose</name>
        <dbReference type="ChEBI" id="CHEBI:27667"/>
    </ligand>
</feature>
<comment type="subunit">
    <text evidence="5">Monomer.</text>
</comment>
<evidence type="ECO:0000256" key="7">
    <source>
        <dbReference type="ARBA" id="ARBA00014165"/>
    </source>
</evidence>
<dbReference type="Pfam" id="PF01263">
    <property type="entry name" value="Aldose_epim"/>
    <property type="match status" value="1"/>
</dbReference>
<comment type="catalytic activity">
    <reaction evidence="1 12">
        <text>alpha-D-glucose = beta-D-glucose</text>
        <dbReference type="Rhea" id="RHEA:10264"/>
        <dbReference type="ChEBI" id="CHEBI:15903"/>
        <dbReference type="ChEBI" id="CHEBI:17925"/>
        <dbReference type="EC" id="5.1.3.3"/>
    </reaction>
</comment>
<dbReference type="Proteomes" id="UP000236151">
    <property type="component" value="Unassembled WGS sequence"/>
</dbReference>
<dbReference type="AlphaFoldDB" id="A0A2K2FJT8"/>
<evidence type="ECO:0000256" key="6">
    <source>
        <dbReference type="ARBA" id="ARBA00013185"/>
    </source>
</evidence>
<evidence type="ECO:0000313" key="16">
    <source>
        <dbReference type="EMBL" id="PNT99043.1"/>
    </source>
</evidence>
<feature type="active site" description="Proton donor" evidence="13">
    <location>
        <position position="181"/>
    </location>
</feature>
<dbReference type="RefSeq" id="WP_103081467.1">
    <property type="nucleotide sequence ID" value="NZ_CP021850.1"/>
</dbReference>
<evidence type="ECO:0000256" key="15">
    <source>
        <dbReference type="PIRSR" id="PIRSR005096-3"/>
    </source>
</evidence>
<dbReference type="NCBIfam" id="NF008277">
    <property type="entry name" value="PRK11055.1"/>
    <property type="match status" value="1"/>
</dbReference>
<name>A0A2K2FJT8_9CLOT</name>
<protein>
    <recommendedName>
        <fullName evidence="7 12">Aldose 1-epimerase</fullName>
        <ecNumber evidence="6 12">5.1.3.3</ecNumber>
    </recommendedName>
</protein>
<dbReference type="PROSITE" id="PS00545">
    <property type="entry name" value="ALDOSE_1_EPIMERASE"/>
    <property type="match status" value="1"/>
</dbReference>